<dbReference type="AlphaFoldDB" id="A0A0F9LE23"/>
<comment type="caution">
    <text evidence="1">The sequence shown here is derived from an EMBL/GenBank/DDBJ whole genome shotgun (WGS) entry which is preliminary data.</text>
</comment>
<gene>
    <name evidence="1" type="ORF">LCGC14_1592400</name>
</gene>
<proteinExistence type="predicted"/>
<evidence type="ECO:0000313" key="1">
    <source>
        <dbReference type="EMBL" id="KKM25695.1"/>
    </source>
</evidence>
<dbReference type="EMBL" id="LAZR01012662">
    <property type="protein sequence ID" value="KKM25695.1"/>
    <property type="molecule type" value="Genomic_DNA"/>
</dbReference>
<accession>A0A0F9LE23</accession>
<organism evidence="1">
    <name type="scientific">marine sediment metagenome</name>
    <dbReference type="NCBI Taxonomy" id="412755"/>
    <lineage>
        <taxon>unclassified sequences</taxon>
        <taxon>metagenomes</taxon>
        <taxon>ecological metagenomes</taxon>
    </lineage>
</organism>
<sequence>MGKTISEWVASDETADWAKRKIDGFPGLYLVKMPAKKKSDVPAMAALEINPADQFGNPTKRRGIYIRATAEMQAVADLFGAKIPEQIVKLCDALFDGNTVVQDAADMLVIA</sequence>
<reference evidence="1" key="1">
    <citation type="journal article" date="2015" name="Nature">
        <title>Complex archaea that bridge the gap between prokaryotes and eukaryotes.</title>
        <authorList>
            <person name="Spang A."/>
            <person name="Saw J.H."/>
            <person name="Jorgensen S.L."/>
            <person name="Zaremba-Niedzwiedzka K."/>
            <person name="Martijn J."/>
            <person name="Lind A.E."/>
            <person name="van Eijk R."/>
            <person name="Schleper C."/>
            <person name="Guy L."/>
            <person name="Ettema T.J."/>
        </authorList>
    </citation>
    <scope>NUCLEOTIDE SEQUENCE</scope>
</reference>
<name>A0A0F9LE23_9ZZZZ</name>
<protein>
    <submittedName>
        <fullName evidence="1">Uncharacterized protein</fullName>
    </submittedName>
</protein>